<keyword evidence="9" id="KW-0067">ATP-binding</keyword>
<keyword evidence="8" id="KW-0378">Hydrolase</keyword>
<dbReference type="PROSITE" id="PS50994">
    <property type="entry name" value="INTEGRASE"/>
    <property type="match status" value="1"/>
</dbReference>
<reference evidence="18 19" key="1">
    <citation type="submission" date="2023-02" db="EMBL/GenBank/DDBJ databases">
        <title>LHISI_Scaffold_Assembly.</title>
        <authorList>
            <person name="Stuart O.P."/>
            <person name="Cleave R."/>
            <person name="Magrath M.J.L."/>
            <person name="Mikheyev A.S."/>
        </authorList>
    </citation>
    <scope>NUCLEOTIDE SEQUENCE [LARGE SCALE GENOMIC DNA]</scope>
    <source>
        <strain evidence="18">Daus_M_001</strain>
        <tissue evidence="18">Leg muscle</tissue>
    </source>
</reference>
<dbReference type="PANTHER" id="PTHR42648:SF11">
    <property type="entry name" value="TRANSPOSON TY4-P GAG-POL POLYPROTEIN"/>
    <property type="match status" value="1"/>
</dbReference>
<feature type="region of interest" description="Disordered" evidence="16">
    <location>
        <begin position="672"/>
        <end position="691"/>
    </location>
</feature>
<evidence type="ECO:0000256" key="14">
    <source>
        <dbReference type="ARBA" id="ARBA00023113"/>
    </source>
</evidence>
<dbReference type="PANTHER" id="PTHR42648">
    <property type="entry name" value="TRANSPOSASE, PUTATIVE-RELATED"/>
    <property type="match status" value="1"/>
</dbReference>
<dbReference type="InterPro" id="IPR039537">
    <property type="entry name" value="Retrotran_Ty1/copia-like"/>
</dbReference>
<keyword evidence="12" id="KW-0695">RNA-directed DNA polymerase</keyword>
<evidence type="ECO:0000313" key="18">
    <source>
        <dbReference type="EMBL" id="KAJ8878248.1"/>
    </source>
</evidence>
<evidence type="ECO:0000256" key="4">
    <source>
        <dbReference type="ARBA" id="ARBA00022722"/>
    </source>
</evidence>
<sequence length="691" mass="79075">MAAERFPSSRSYCYTIGRRINDPCFNCLKEDLILLQQKFFNLQFLPGESMSEFFYRVEDTVSNLKQLGEKLSQTIIITKILMVLQSIYAHFVSAWDYVPVDERTMGNLIARLLMEEERVLSAKKEDSTAFAPARKFNPIKKCLECENTGHLRAQCFRLGLGKNSICCHFCNNLGHIKRDHYQFKRETHKSKDEEMFTVWKSALICDTCNNYTWFLDTGASEHLYCREEPEGIVSVRLLSDTCEGASKIILQNVLFVPEMKINLFSVGSALDKGYTMVSNNHVSKLLNSKGKISAIAERAGSLYKMKFSPHESAVAFVGEKQDLLSWHERMAQDVLNLHVQKMTGGPEVFCKPCIVSKQTRSSFKSSNTKTSRSGEIILTGLCGTTETPSIGGSKYDDYSHFRFVFFLKPKNEVKDKLKFKNQRSEMFKTLCTDCGTEFVNRDMEQLLSELGVVHERSVPYCPEQSGRIEWDIRTMGEAARTMMTGKCLENKFWAEAINTAVYVINRRDTSSVVNKTPYQLWDQDDDNIDLQHEHMLLTQTLSTDSETSKGFCVFPPNENKAIVSCNVKFTPKRNCGEALQRIIGYLNNIERFPNLNEEESNVNTARPSVLTQEENEAGNIEPEEYESVKEKGFVGIRCLRDRDSLRKPKKFDCDFNLLCIIEPDDPATFEEAMNSENSEKWRKAVNQELEN</sequence>
<evidence type="ECO:0000256" key="5">
    <source>
        <dbReference type="ARBA" id="ARBA00022723"/>
    </source>
</evidence>
<evidence type="ECO:0000256" key="13">
    <source>
        <dbReference type="ARBA" id="ARBA00022932"/>
    </source>
</evidence>
<protein>
    <recommendedName>
        <fullName evidence="17">Integrase catalytic domain-containing protein</fullName>
    </recommendedName>
</protein>
<dbReference type="Gene3D" id="3.30.420.10">
    <property type="entry name" value="Ribonuclease H-like superfamily/Ribonuclease H"/>
    <property type="match status" value="1"/>
</dbReference>
<keyword evidence="4" id="KW-0540">Nuclease</keyword>
<evidence type="ECO:0000256" key="1">
    <source>
        <dbReference type="ARBA" id="ARBA00002180"/>
    </source>
</evidence>
<gene>
    <name evidence="18" type="ORF">PR048_018825</name>
</gene>
<keyword evidence="5" id="KW-0479">Metal-binding</keyword>
<evidence type="ECO:0000256" key="2">
    <source>
        <dbReference type="ARBA" id="ARBA00022612"/>
    </source>
</evidence>
<keyword evidence="13" id="KW-0239">DNA-directed DNA polymerase</keyword>
<dbReference type="SUPFAM" id="SSF53098">
    <property type="entry name" value="Ribonuclease H-like"/>
    <property type="match status" value="1"/>
</dbReference>
<dbReference type="InterPro" id="IPR012337">
    <property type="entry name" value="RNaseH-like_sf"/>
</dbReference>
<evidence type="ECO:0000259" key="17">
    <source>
        <dbReference type="PROSITE" id="PS50994"/>
    </source>
</evidence>
<keyword evidence="3" id="KW-0645">Protease</keyword>
<feature type="domain" description="Integrase catalytic" evidence="17">
    <location>
        <begin position="428"/>
        <end position="525"/>
    </location>
</feature>
<keyword evidence="2" id="KW-1188">Viral release from host cell</keyword>
<keyword evidence="10" id="KW-0460">Magnesium</keyword>
<evidence type="ECO:0000256" key="9">
    <source>
        <dbReference type="ARBA" id="ARBA00022840"/>
    </source>
</evidence>
<dbReference type="SUPFAM" id="SSF57756">
    <property type="entry name" value="Retrovirus zinc finger-like domains"/>
    <property type="match status" value="1"/>
</dbReference>
<dbReference type="EMBL" id="JARBHB010000007">
    <property type="protein sequence ID" value="KAJ8878248.1"/>
    <property type="molecule type" value="Genomic_DNA"/>
</dbReference>
<evidence type="ECO:0000256" key="12">
    <source>
        <dbReference type="ARBA" id="ARBA00022918"/>
    </source>
</evidence>
<evidence type="ECO:0000256" key="3">
    <source>
        <dbReference type="ARBA" id="ARBA00022670"/>
    </source>
</evidence>
<dbReference type="Pfam" id="PF22936">
    <property type="entry name" value="Pol_BBD"/>
    <property type="match status" value="1"/>
</dbReference>
<dbReference type="InterPro" id="IPR001584">
    <property type="entry name" value="Integrase_cat-core"/>
</dbReference>
<evidence type="ECO:0000256" key="11">
    <source>
        <dbReference type="ARBA" id="ARBA00022908"/>
    </source>
</evidence>
<keyword evidence="14" id="KW-0917">Virion maturation</keyword>
<name>A0ABQ9H1R9_9NEOP</name>
<dbReference type="Pfam" id="PF14223">
    <property type="entry name" value="Retrotran_gag_2"/>
    <property type="match status" value="1"/>
</dbReference>
<keyword evidence="13" id="KW-0548">Nucleotidyltransferase</keyword>
<comment type="function">
    <text evidence="1">The aspartyl protease (PR) mediates the proteolytic cleavages of the Gag and Gag-Pol polyproteins after assembly of the VLP.</text>
</comment>
<keyword evidence="7" id="KW-0255">Endonuclease</keyword>
<accession>A0ABQ9H1R9</accession>
<evidence type="ECO:0000256" key="8">
    <source>
        <dbReference type="ARBA" id="ARBA00022801"/>
    </source>
</evidence>
<evidence type="ECO:0000256" key="10">
    <source>
        <dbReference type="ARBA" id="ARBA00022842"/>
    </source>
</evidence>
<proteinExistence type="predicted"/>
<evidence type="ECO:0000256" key="6">
    <source>
        <dbReference type="ARBA" id="ARBA00022741"/>
    </source>
</evidence>
<evidence type="ECO:0000256" key="16">
    <source>
        <dbReference type="SAM" id="MobiDB-lite"/>
    </source>
</evidence>
<keyword evidence="19" id="KW-1185">Reference proteome</keyword>
<keyword evidence="11" id="KW-0229">DNA integration</keyword>
<evidence type="ECO:0000256" key="15">
    <source>
        <dbReference type="ARBA" id="ARBA00023172"/>
    </source>
</evidence>
<evidence type="ECO:0000256" key="7">
    <source>
        <dbReference type="ARBA" id="ARBA00022759"/>
    </source>
</evidence>
<dbReference type="InterPro" id="IPR036397">
    <property type="entry name" value="RNaseH_sf"/>
</dbReference>
<comment type="caution">
    <text evidence="18">The sequence shown here is derived from an EMBL/GenBank/DDBJ whole genome shotgun (WGS) entry which is preliminary data.</text>
</comment>
<keyword evidence="15" id="KW-0233">DNA recombination</keyword>
<keyword evidence="13" id="KW-0808">Transferase</keyword>
<dbReference type="InterPro" id="IPR036875">
    <property type="entry name" value="Znf_CCHC_sf"/>
</dbReference>
<keyword evidence="6" id="KW-0547">Nucleotide-binding</keyword>
<evidence type="ECO:0000313" key="19">
    <source>
        <dbReference type="Proteomes" id="UP001159363"/>
    </source>
</evidence>
<organism evidence="18 19">
    <name type="scientific">Dryococelus australis</name>
    <dbReference type="NCBI Taxonomy" id="614101"/>
    <lineage>
        <taxon>Eukaryota</taxon>
        <taxon>Metazoa</taxon>
        <taxon>Ecdysozoa</taxon>
        <taxon>Arthropoda</taxon>
        <taxon>Hexapoda</taxon>
        <taxon>Insecta</taxon>
        <taxon>Pterygota</taxon>
        <taxon>Neoptera</taxon>
        <taxon>Polyneoptera</taxon>
        <taxon>Phasmatodea</taxon>
        <taxon>Verophasmatodea</taxon>
        <taxon>Anareolatae</taxon>
        <taxon>Phasmatidae</taxon>
        <taxon>Eurycanthinae</taxon>
        <taxon>Dryococelus</taxon>
    </lineage>
</organism>
<dbReference type="Proteomes" id="UP001159363">
    <property type="component" value="Chromosome 6"/>
</dbReference>
<dbReference type="InterPro" id="IPR054722">
    <property type="entry name" value="PolX-like_BBD"/>
</dbReference>